<name>A0A317X781_9EURO</name>
<dbReference type="RefSeq" id="XP_025404189.1">
    <property type="nucleotide sequence ID" value="XM_025537847.1"/>
</dbReference>
<sequence>MLSLRLGSREPSGGGWRFWWFPVLVRRSWAFFFFDTHEGGKGWKGGGEGGVESWELELELERERKRERERERERKS</sequence>
<keyword evidence="2" id="KW-1185">Reference proteome</keyword>
<proteinExistence type="predicted"/>
<dbReference type="Proteomes" id="UP000247233">
    <property type="component" value="Unassembled WGS sequence"/>
</dbReference>
<evidence type="ECO:0000313" key="1">
    <source>
        <dbReference type="EMBL" id="PWY92450.1"/>
    </source>
</evidence>
<evidence type="ECO:0000313" key="2">
    <source>
        <dbReference type="Proteomes" id="UP000247233"/>
    </source>
</evidence>
<organism evidence="1 2">
    <name type="scientific">Aspergillus heteromorphus CBS 117.55</name>
    <dbReference type="NCBI Taxonomy" id="1448321"/>
    <lineage>
        <taxon>Eukaryota</taxon>
        <taxon>Fungi</taxon>
        <taxon>Dikarya</taxon>
        <taxon>Ascomycota</taxon>
        <taxon>Pezizomycotina</taxon>
        <taxon>Eurotiomycetes</taxon>
        <taxon>Eurotiomycetidae</taxon>
        <taxon>Eurotiales</taxon>
        <taxon>Aspergillaceae</taxon>
        <taxon>Aspergillus</taxon>
        <taxon>Aspergillus subgen. Circumdati</taxon>
    </lineage>
</organism>
<dbReference type="AlphaFoldDB" id="A0A317X781"/>
<gene>
    <name evidence="1" type="ORF">BO70DRAFT_10724</name>
</gene>
<dbReference type="VEuPathDB" id="FungiDB:BO70DRAFT_10724"/>
<comment type="caution">
    <text evidence="1">The sequence shown here is derived from an EMBL/GenBank/DDBJ whole genome shotgun (WGS) entry which is preliminary data.</text>
</comment>
<accession>A0A317X781</accession>
<protein>
    <submittedName>
        <fullName evidence="1">Uncharacterized protein</fullName>
    </submittedName>
</protein>
<dbReference type="EMBL" id="MSFL01000001">
    <property type="protein sequence ID" value="PWY92450.1"/>
    <property type="molecule type" value="Genomic_DNA"/>
</dbReference>
<dbReference type="GeneID" id="37060084"/>
<reference evidence="1 2" key="1">
    <citation type="submission" date="2016-12" db="EMBL/GenBank/DDBJ databases">
        <title>The genomes of Aspergillus section Nigri reveals drivers in fungal speciation.</title>
        <authorList>
            <consortium name="DOE Joint Genome Institute"/>
            <person name="Vesth T.C."/>
            <person name="Nybo J."/>
            <person name="Theobald S."/>
            <person name="Brandl J."/>
            <person name="Frisvad J.C."/>
            <person name="Nielsen K.F."/>
            <person name="Lyhne E.K."/>
            <person name="Kogle M.E."/>
            <person name="Kuo A."/>
            <person name="Riley R."/>
            <person name="Clum A."/>
            <person name="Nolan M."/>
            <person name="Lipzen A."/>
            <person name="Salamov A."/>
            <person name="Henrissat B."/>
            <person name="Wiebenga A."/>
            <person name="De Vries R.P."/>
            <person name="Grigoriev I.V."/>
            <person name="Mortensen U.H."/>
            <person name="Andersen M.R."/>
            <person name="Baker S.E."/>
        </authorList>
    </citation>
    <scope>NUCLEOTIDE SEQUENCE [LARGE SCALE GENOMIC DNA]</scope>
    <source>
        <strain evidence="1 2">CBS 117.55</strain>
    </source>
</reference>